<dbReference type="GO" id="GO:0006520">
    <property type="term" value="P:amino acid metabolic process"/>
    <property type="evidence" value="ECO:0007669"/>
    <property type="project" value="InterPro"/>
</dbReference>
<dbReference type="InterPro" id="IPR011650">
    <property type="entry name" value="Peptidase_M20_dimer"/>
</dbReference>
<evidence type="ECO:0000259" key="11">
    <source>
        <dbReference type="Pfam" id="PF07687"/>
    </source>
</evidence>
<dbReference type="Gene3D" id="1.10.150.900">
    <property type="match status" value="1"/>
</dbReference>
<dbReference type="InterPro" id="IPR036264">
    <property type="entry name" value="Bact_exopeptidase_dim_dom"/>
</dbReference>
<dbReference type="PROSITE" id="PS00759">
    <property type="entry name" value="ARGE_DAPE_CPG2_2"/>
    <property type="match status" value="1"/>
</dbReference>
<name>A0A7R9A8Q7_9CRUS</name>
<dbReference type="AlphaFoldDB" id="A0A7R9A8Q7"/>
<dbReference type="InterPro" id="IPR010159">
    <property type="entry name" value="N-acyl_aa_amidohydrolase"/>
</dbReference>
<protein>
    <recommendedName>
        <fullName evidence="3">N-acyl-aliphatic-L-amino acid amidohydrolase</fullName>
        <ecNumber evidence="3">3.5.1.14</ecNumber>
    </recommendedName>
    <alternativeName>
        <fullName evidence="8">N-acyl-L-amino-acid amidohydrolase</fullName>
    </alternativeName>
</protein>
<feature type="binding site" evidence="10">
    <location>
        <position position="79"/>
    </location>
    <ligand>
        <name>Zn(2+)</name>
        <dbReference type="ChEBI" id="CHEBI:29105"/>
        <label>1</label>
    </ligand>
</feature>
<dbReference type="FunFam" id="3.30.70.360:FF:000005">
    <property type="entry name" value="Putative Aminoacylase-1"/>
    <property type="match status" value="1"/>
</dbReference>
<sequence>MGLKNSEEAVAVQKFKEYLRIKTVQPNPDYGTAVKFLQEYAKELGLLCQVVEPAPGKPVVIMTWIGQMSDLSAILLNSHMDVVPVFPENWIHDPFEAFEADDGKIFARGSQDMKCVGIQHLEAIRHLKNKGFHPKRSVHLTFVPDEEIGGELGMKKFCRMQEFQKLNIGFALDEGLATPDDVYPVFYAERNQYWAEFEFVGNPGHGSRFIEDTAVEKVHKFMGKVLQFREQEKQRLESHLELTDGDVTSSNITILQGGVQPNVVPSSIKITVDFRVTPSRKMDDFERMIQSWMTEAGPGISKRMLVEHKDQTFTSISPDDPWWMAFSGVFVHLNLKMDPQIFPAGTDSRFLREFEFAKLLSTSPPHLEHLLGIPAIGFSPMIHTPILLHDHNEYLKRPVFLDGIEIFVHLLKALTTVPQH</sequence>
<feature type="binding site" evidence="10">
    <location>
        <position position="147"/>
    </location>
    <ligand>
        <name>Zn(2+)</name>
        <dbReference type="ChEBI" id="CHEBI:29105"/>
        <label>2</label>
    </ligand>
</feature>
<evidence type="ECO:0000256" key="4">
    <source>
        <dbReference type="ARBA" id="ARBA00022490"/>
    </source>
</evidence>
<feature type="binding site" evidence="10">
    <location>
        <position position="112"/>
    </location>
    <ligand>
        <name>Zn(2+)</name>
        <dbReference type="ChEBI" id="CHEBI:29105"/>
        <label>2</label>
    </ligand>
</feature>
<evidence type="ECO:0000256" key="1">
    <source>
        <dbReference type="ARBA" id="ARBA00004496"/>
    </source>
</evidence>
<evidence type="ECO:0000313" key="12">
    <source>
        <dbReference type="EMBL" id="CAD7249570.1"/>
    </source>
</evidence>
<keyword evidence="5 10" id="KW-0479">Metal-binding</keyword>
<dbReference type="PROSITE" id="PS00758">
    <property type="entry name" value="ARGE_DAPE_CPG2_1"/>
    <property type="match status" value="1"/>
</dbReference>
<organism evidence="12">
    <name type="scientific">Darwinula stevensoni</name>
    <dbReference type="NCBI Taxonomy" id="69355"/>
    <lineage>
        <taxon>Eukaryota</taxon>
        <taxon>Metazoa</taxon>
        <taxon>Ecdysozoa</taxon>
        <taxon>Arthropoda</taxon>
        <taxon>Crustacea</taxon>
        <taxon>Oligostraca</taxon>
        <taxon>Ostracoda</taxon>
        <taxon>Podocopa</taxon>
        <taxon>Podocopida</taxon>
        <taxon>Darwinulocopina</taxon>
        <taxon>Darwinuloidea</taxon>
        <taxon>Darwinulidae</taxon>
        <taxon>Darwinula</taxon>
    </lineage>
</organism>
<dbReference type="Gene3D" id="3.40.630.10">
    <property type="entry name" value="Zn peptidases"/>
    <property type="match status" value="1"/>
</dbReference>
<dbReference type="PANTHER" id="PTHR45892:SF1">
    <property type="entry name" value="AMINOACYLASE-1"/>
    <property type="match status" value="1"/>
</dbReference>
<accession>A0A7R9A8Q7</accession>
<dbReference type="GO" id="GO:0046872">
    <property type="term" value="F:metal ion binding"/>
    <property type="evidence" value="ECO:0007669"/>
    <property type="project" value="UniProtKB-KW"/>
</dbReference>
<dbReference type="EMBL" id="CAJPEV010002365">
    <property type="protein sequence ID" value="CAG0896666.1"/>
    <property type="molecule type" value="Genomic_DNA"/>
</dbReference>
<comment type="subcellular location">
    <subcellularLocation>
        <location evidence="1">Cytoplasm</location>
    </subcellularLocation>
</comment>
<dbReference type="SUPFAM" id="SSF53187">
    <property type="entry name" value="Zn-dependent exopeptidases"/>
    <property type="match status" value="1"/>
</dbReference>
<dbReference type="EC" id="3.5.1.14" evidence="3"/>
<dbReference type="InterPro" id="IPR001261">
    <property type="entry name" value="ArgE/DapE_CS"/>
</dbReference>
<feature type="domain" description="Peptidase M20 dimerisation" evidence="11">
    <location>
        <begin position="187"/>
        <end position="298"/>
    </location>
</feature>
<feature type="active site" evidence="9">
    <location>
        <position position="81"/>
    </location>
</feature>
<dbReference type="EMBL" id="LR901882">
    <property type="protein sequence ID" value="CAD7249570.1"/>
    <property type="molecule type" value="Genomic_DNA"/>
</dbReference>
<dbReference type="FunFam" id="3.40.630.10:FF:000019">
    <property type="entry name" value="Aminoacylase 1"/>
    <property type="match status" value="1"/>
</dbReference>
<evidence type="ECO:0000313" key="13">
    <source>
        <dbReference type="Proteomes" id="UP000677054"/>
    </source>
</evidence>
<dbReference type="PANTHER" id="PTHR45892">
    <property type="entry name" value="AMINOACYLASE-1"/>
    <property type="match status" value="1"/>
</dbReference>
<comment type="similarity">
    <text evidence="2">Belongs to the peptidase M20A family.</text>
</comment>
<evidence type="ECO:0000256" key="9">
    <source>
        <dbReference type="PIRSR" id="PIRSR036696-1"/>
    </source>
</evidence>
<evidence type="ECO:0000256" key="6">
    <source>
        <dbReference type="ARBA" id="ARBA00022801"/>
    </source>
</evidence>
<dbReference type="Gene3D" id="3.30.70.360">
    <property type="match status" value="1"/>
</dbReference>
<reference evidence="12" key="1">
    <citation type="submission" date="2020-11" db="EMBL/GenBank/DDBJ databases">
        <authorList>
            <person name="Tran Van P."/>
        </authorList>
    </citation>
    <scope>NUCLEOTIDE SEQUENCE</scope>
</reference>
<evidence type="ECO:0000256" key="10">
    <source>
        <dbReference type="PIRSR" id="PIRSR036696-2"/>
    </source>
</evidence>
<evidence type="ECO:0000256" key="8">
    <source>
        <dbReference type="ARBA" id="ARBA00029656"/>
    </source>
</evidence>
<dbReference type="PIRSF" id="PIRSF036696">
    <property type="entry name" value="ACY-1"/>
    <property type="match status" value="1"/>
</dbReference>
<evidence type="ECO:0000256" key="3">
    <source>
        <dbReference type="ARBA" id="ARBA00011913"/>
    </source>
</evidence>
<dbReference type="OrthoDB" id="3064516at2759"/>
<dbReference type="Proteomes" id="UP000677054">
    <property type="component" value="Unassembled WGS sequence"/>
</dbReference>
<keyword evidence="7 10" id="KW-0862">Zinc</keyword>
<feature type="active site" description="Proton acceptor" evidence="9">
    <location>
        <position position="146"/>
    </location>
</feature>
<feature type="binding site" evidence="10">
    <location>
        <position position="389"/>
    </location>
    <ligand>
        <name>Zn(2+)</name>
        <dbReference type="ChEBI" id="CHEBI:29105"/>
        <label>2</label>
    </ligand>
</feature>
<dbReference type="GO" id="GO:0004046">
    <property type="term" value="F:aminoacylase activity"/>
    <property type="evidence" value="ECO:0007669"/>
    <property type="project" value="UniProtKB-EC"/>
</dbReference>
<feature type="binding site" evidence="10">
    <location>
        <position position="112"/>
    </location>
    <ligand>
        <name>Zn(2+)</name>
        <dbReference type="ChEBI" id="CHEBI:29105"/>
        <label>1</label>
    </ligand>
</feature>
<dbReference type="Pfam" id="PF01546">
    <property type="entry name" value="Peptidase_M20"/>
    <property type="match status" value="1"/>
</dbReference>
<dbReference type="SUPFAM" id="SSF55031">
    <property type="entry name" value="Bacterial exopeptidase dimerisation domain"/>
    <property type="match status" value="1"/>
</dbReference>
<feature type="binding site" evidence="10">
    <location>
        <position position="174"/>
    </location>
    <ligand>
        <name>Zn(2+)</name>
        <dbReference type="ChEBI" id="CHEBI:29105"/>
        <label>1</label>
    </ligand>
</feature>
<dbReference type="Pfam" id="PF07687">
    <property type="entry name" value="M20_dimer"/>
    <property type="match status" value="1"/>
</dbReference>
<proteinExistence type="inferred from homology"/>
<dbReference type="InterPro" id="IPR052083">
    <property type="entry name" value="Aminoacylase-1_M20A"/>
</dbReference>
<keyword evidence="13" id="KW-1185">Reference proteome</keyword>
<keyword evidence="4" id="KW-0963">Cytoplasm</keyword>
<evidence type="ECO:0000256" key="5">
    <source>
        <dbReference type="ARBA" id="ARBA00022723"/>
    </source>
</evidence>
<keyword evidence="6" id="KW-0378">Hydrolase</keyword>
<gene>
    <name evidence="12" type="ORF">DSTB1V02_LOCUS9359</name>
</gene>
<evidence type="ECO:0000256" key="2">
    <source>
        <dbReference type="ARBA" id="ARBA00006247"/>
    </source>
</evidence>
<dbReference type="GO" id="GO:0005737">
    <property type="term" value="C:cytoplasm"/>
    <property type="evidence" value="ECO:0007669"/>
    <property type="project" value="UniProtKB-SubCell"/>
</dbReference>
<dbReference type="InterPro" id="IPR002933">
    <property type="entry name" value="Peptidase_M20"/>
</dbReference>
<evidence type="ECO:0000256" key="7">
    <source>
        <dbReference type="ARBA" id="ARBA00022833"/>
    </source>
</evidence>
<dbReference type="NCBIfam" id="TIGR01880">
    <property type="entry name" value="Ac-peptdase-euk"/>
    <property type="match status" value="1"/>
</dbReference>
<comment type="cofactor">
    <cofactor evidence="10">
        <name>Zn(2+)</name>
        <dbReference type="ChEBI" id="CHEBI:29105"/>
    </cofactor>
    <text evidence="10">Binds 2 Zn(2+) ions per subunit.</text>
</comment>